<name>A0ABY7VT81_9BACT</name>
<dbReference type="SUPFAM" id="SSF56317">
    <property type="entry name" value="Carbon-nitrogen hydrolase"/>
    <property type="match status" value="1"/>
</dbReference>
<evidence type="ECO:0000313" key="3">
    <source>
        <dbReference type="EMBL" id="WDE97395.1"/>
    </source>
</evidence>
<dbReference type="Gene3D" id="3.60.110.10">
    <property type="entry name" value="Carbon-nitrogen hydrolase"/>
    <property type="match status" value="1"/>
</dbReference>
<dbReference type="Proteomes" id="UP001214250">
    <property type="component" value="Chromosome 1"/>
</dbReference>
<dbReference type="PANTHER" id="PTHR23088:SF27">
    <property type="entry name" value="DEAMINATED GLUTATHIONE AMIDASE"/>
    <property type="match status" value="1"/>
</dbReference>
<dbReference type="Pfam" id="PF00795">
    <property type="entry name" value="CN_hydrolase"/>
    <property type="match status" value="1"/>
</dbReference>
<accession>A0ABY7VT81</accession>
<protein>
    <recommendedName>
        <fullName evidence="2">CN hydrolase domain-containing protein</fullName>
    </recommendedName>
</protein>
<dbReference type="RefSeq" id="WP_274151749.1">
    <property type="nucleotide sequence ID" value="NZ_CP117811.1"/>
</dbReference>
<dbReference type="EMBL" id="CP117811">
    <property type="protein sequence ID" value="WDE97395.1"/>
    <property type="molecule type" value="Genomic_DNA"/>
</dbReference>
<dbReference type="InterPro" id="IPR003010">
    <property type="entry name" value="C-N_Hydrolase"/>
</dbReference>
<reference evidence="3 4" key="1">
    <citation type="submission" date="2023-02" db="EMBL/GenBank/DDBJ databases">
        <title>Genome sequence of Lentisphaera profundi SAORIC-696.</title>
        <authorList>
            <person name="Kim e."/>
            <person name="Cho J.-C."/>
            <person name="Choi A."/>
            <person name="Kang I."/>
        </authorList>
    </citation>
    <scope>NUCLEOTIDE SEQUENCE [LARGE SCALE GENOMIC DNA]</scope>
    <source>
        <strain evidence="3 4">SAORIC-696</strain>
    </source>
</reference>
<evidence type="ECO:0000256" key="1">
    <source>
        <dbReference type="ARBA" id="ARBA00010613"/>
    </source>
</evidence>
<organism evidence="3 4">
    <name type="scientific">Lentisphaera profundi</name>
    <dbReference type="NCBI Taxonomy" id="1658616"/>
    <lineage>
        <taxon>Bacteria</taxon>
        <taxon>Pseudomonadati</taxon>
        <taxon>Lentisphaerota</taxon>
        <taxon>Lentisphaeria</taxon>
        <taxon>Lentisphaerales</taxon>
        <taxon>Lentisphaeraceae</taxon>
        <taxon>Lentisphaera</taxon>
    </lineage>
</organism>
<keyword evidence="4" id="KW-1185">Reference proteome</keyword>
<proteinExistence type="inferred from homology"/>
<sequence>MSPKAPLKVCLVQMNSCSDLNKNLLECEARIKHAAANDCDLIIFPECVLLWAKTEITHREAKDRQGWIDLLSPISPKYKIAIIWGGLGERAGEDVFNSSFIFDCEGELINVYRKTHLFQIFSSQQKSMDETKIYQHGDTGPIIVEISGWSIGISICYDLRFPEFVRNYAGCDLIINTAAFTKRTGKAHWEVLMRARAIENQSYVIGSAQCGVNQLTSMEAYGHSLLIDPWGELIQDLGEEPSCEIFTLDYKRIIDTREQIPSLYTSFPGLRPIQVEKS</sequence>
<evidence type="ECO:0000259" key="2">
    <source>
        <dbReference type="PROSITE" id="PS50263"/>
    </source>
</evidence>
<evidence type="ECO:0000313" key="4">
    <source>
        <dbReference type="Proteomes" id="UP001214250"/>
    </source>
</evidence>
<dbReference type="InterPro" id="IPR001110">
    <property type="entry name" value="UPF0012_CS"/>
</dbReference>
<dbReference type="PROSITE" id="PS01227">
    <property type="entry name" value="UPF0012"/>
    <property type="match status" value="1"/>
</dbReference>
<comment type="similarity">
    <text evidence="1">Belongs to the carbon-nitrogen hydrolase superfamily. NIT1/NIT2 family.</text>
</comment>
<dbReference type="PANTHER" id="PTHR23088">
    <property type="entry name" value="NITRILASE-RELATED"/>
    <property type="match status" value="1"/>
</dbReference>
<feature type="domain" description="CN hydrolase" evidence="2">
    <location>
        <begin position="7"/>
        <end position="252"/>
    </location>
</feature>
<dbReference type="InterPro" id="IPR036526">
    <property type="entry name" value="C-N_Hydrolase_sf"/>
</dbReference>
<dbReference type="PROSITE" id="PS50263">
    <property type="entry name" value="CN_HYDROLASE"/>
    <property type="match status" value="1"/>
</dbReference>
<gene>
    <name evidence="3" type="ORF">PQO03_05445</name>
</gene>